<dbReference type="EMBL" id="JAUCGM010000687">
    <property type="protein sequence ID" value="MDM8563514.1"/>
    <property type="molecule type" value="Genomic_DNA"/>
</dbReference>
<accession>A0ABT7VVB3</accession>
<dbReference type="Proteomes" id="UP001171945">
    <property type="component" value="Unassembled WGS sequence"/>
</dbReference>
<evidence type="ECO:0008006" key="3">
    <source>
        <dbReference type="Google" id="ProtNLM"/>
    </source>
</evidence>
<organism evidence="1 2">
    <name type="scientific">Candidatus Marithioploca araucensis</name>
    <dbReference type="NCBI Taxonomy" id="70273"/>
    <lineage>
        <taxon>Bacteria</taxon>
        <taxon>Pseudomonadati</taxon>
        <taxon>Pseudomonadota</taxon>
        <taxon>Gammaproteobacteria</taxon>
        <taxon>Thiotrichales</taxon>
        <taxon>Thiotrichaceae</taxon>
        <taxon>Candidatus Marithioploca</taxon>
    </lineage>
</organism>
<reference evidence="1" key="1">
    <citation type="submission" date="2023-06" db="EMBL/GenBank/DDBJ databases">
        <title>Uncultivated large filamentous bacteria from sulfidic sediments reveal new species and different genomic features in energy metabolism and defense.</title>
        <authorList>
            <person name="Fonseca A."/>
        </authorList>
    </citation>
    <scope>NUCLEOTIDE SEQUENCE</scope>
    <source>
        <strain evidence="1">HSG4</strain>
    </source>
</reference>
<feature type="non-terminal residue" evidence="1">
    <location>
        <position position="450"/>
    </location>
</feature>
<protein>
    <recommendedName>
        <fullName evidence="3">Phosphoenolpyruvate carboxylase</fullName>
    </recommendedName>
</protein>
<gene>
    <name evidence="1" type="ORF">QUF54_09190</name>
</gene>
<name>A0ABT7VVB3_9GAMM</name>
<evidence type="ECO:0000313" key="2">
    <source>
        <dbReference type="Proteomes" id="UP001171945"/>
    </source>
</evidence>
<proteinExistence type="predicted"/>
<keyword evidence="2" id="KW-1185">Reference proteome</keyword>
<sequence length="450" mass="52587">ITEIFQLLSQLPDEKLLLLARIYHPLMRTLNELLIKFDNTEPAGIDWKLLGDFAYRMLDGTYRYWLIQNDPRVYHRPGMPSFEAISHSAIQAHLNRLQELKEEGTPRDFLYKVSRCPYYMDIVKAYQRIGDKLKTIAAEEDDVRENLKLSYLFRIMETEGLLMIHESTLKEINRVLVQMVRRQTYEDIEAFFLKTFQLLKSNVEKYPETALQLIKTLGIEIYKRNNSRMVEAFLGQTVRFGFQYSHVSGFTREWQPIDNPTHIVNIRVWLALIVQNPEWFDTLLSALIINIKLTGTCIRDTDLFQKEVTRLLNSNISPVYNLVKQFAKLLPVYYNDIGAEGLLREVSTELDEITQRQDHLVHFLRKQCHVESNNWIVDFMRAVFAFWRTADKAQIADFVPPEVLAQTDQTGRYVKSVHGITKELFGAQGITDEQQLLQFSLAKTEQIIQG</sequence>
<comment type="caution">
    <text evidence="1">The sequence shown here is derived from an EMBL/GenBank/DDBJ whole genome shotgun (WGS) entry which is preliminary data.</text>
</comment>
<feature type="non-terminal residue" evidence="1">
    <location>
        <position position="1"/>
    </location>
</feature>
<evidence type="ECO:0000313" key="1">
    <source>
        <dbReference type="EMBL" id="MDM8563514.1"/>
    </source>
</evidence>